<accession>A0ABS9KDZ4</accession>
<protein>
    <submittedName>
        <fullName evidence="2">Uncharacterized protein</fullName>
    </submittedName>
</protein>
<dbReference type="Proteomes" id="UP001165366">
    <property type="component" value="Unassembled WGS sequence"/>
</dbReference>
<feature type="compositionally biased region" description="Low complexity" evidence="1">
    <location>
        <begin position="17"/>
        <end position="32"/>
    </location>
</feature>
<evidence type="ECO:0000313" key="2">
    <source>
        <dbReference type="EMBL" id="MCG2589050.1"/>
    </source>
</evidence>
<evidence type="ECO:0000256" key="1">
    <source>
        <dbReference type="SAM" id="MobiDB-lite"/>
    </source>
</evidence>
<gene>
    <name evidence="2" type="ORF">L6773_10755</name>
</gene>
<comment type="caution">
    <text evidence="2">The sequence shown here is derived from an EMBL/GenBank/DDBJ whole genome shotgun (WGS) entry which is preliminary data.</text>
</comment>
<sequence length="97" mass="11718">MPLLDRSDLKYDYNWETGPATAPRTETTTVTETESRLFRRDEGDEVLDFINQYSEEHENFEKEDALEIERLLRDELKNDDMTRKEVRLWLNNHLRNV</sequence>
<dbReference type="RefSeq" id="WP_237854297.1">
    <property type="nucleotide sequence ID" value="NZ_JAKLWS010000012.1"/>
</dbReference>
<organism evidence="2 3">
    <name type="scientific">Rhodohalobacter sulfatireducens</name>
    <dbReference type="NCBI Taxonomy" id="2911366"/>
    <lineage>
        <taxon>Bacteria</taxon>
        <taxon>Pseudomonadati</taxon>
        <taxon>Balneolota</taxon>
        <taxon>Balneolia</taxon>
        <taxon>Balneolales</taxon>
        <taxon>Balneolaceae</taxon>
        <taxon>Rhodohalobacter</taxon>
    </lineage>
</organism>
<reference evidence="2" key="2">
    <citation type="submission" date="2024-05" db="EMBL/GenBank/DDBJ databases">
        <title>Rhodohalobacter halophilus gen. nov., sp. nov., a moderately halophilic member of the family Balneolaceae.</title>
        <authorList>
            <person name="Xia J."/>
        </authorList>
    </citation>
    <scope>NUCLEOTIDE SEQUENCE</scope>
    <source>
        <strain evidence="2">WB101</strain>
    </source>
</reference>
<feature type="region of interest" description="Disordered" evidence="1">
    <location>
        <begin position="17"/>
        <end position="37"/>
    </location>
</feature>
<keyword evidence="3" id="KW-1185">Reference proteome</keyword>
<proteinExistence type="predicted"/>
<dbReference type="EMBL" id="JAKLWS010000012">
    <property type="protein sequence ID" value="MCG2589050.1"/>
    <property type="molecule type" value="Genomic_DNA"/>
</dbReference>
<reference evidence="2" key="1">
    <citation type="submission" date="2022-01" db="EMBL/GenBank/DDBJ databases">
        <authorList>
            <person name="Wang Y."/>
        </authorList>
    </citation>
    <scope>NUCLEOTIDE SEQUENCE</scope>
    <source>
        <strain evidence="2">WB101</strain>
    </source>
</reference>
<name>A0ABS9KDZ4_9BACT</name>
<evidence type="ECO:0000313" key="3">
    <source>
        <dbReference type="Proteomes" id="UP001165366"/>
    </source>
</evidence>